<proteinExistence type="predicted"/>
<name>A0A1Z3HQC0_9CYAN</name>
<accession>A0A1Z3HQC0</accession>
<dbReference type="RefSeq" id="WP_080814201.1">
    <property type="nucleotide sequence ID" value="NZ_CP021983.2"/>
</dbReference>
<dbReference type="KEGG" id="hhg:XM38_034610"/>
<dbReference type="Pfam" id="PF20680">
    <property type="entry name" value="DUF6817"/>
    <property type="match status" value="1"/>
</dbReference>
<gene>
    <name evidence="2" type="ORF">XM38_034610</name>
</gene>
<evidence type="ECO:0000313" key="2">
    <source>
        <dbReference type="EMBL" id="ASC72503.1"/>
    </source>
</evidence>
<dbReference type="Gene3D" id="1.10.3210.10">
    <property type="entry name" value="Hypothetical protein af1432"/>
    <property type="match status" value="1"/>
</dbReference>
<feature type="domain" description="DUF6817" evidence="1">
    <location>
        <begin position="56"/>
        <end position="132"/>
    </location>
</feature>
<reference evidence="2 3" key="1">
    <citation type="journal article" date="2016" name="Biochim. Biophys. Acta">
        <title>Characterization of red-shifted phycobilisomes isolated from the chlorophyll f-containing cyanobacterium Halomicronema hongdechloris.</title>
        <authorList>
            <person name="Li Y."/>
            <person name="Lin Y."/>
            <person name="Garvey C.J."/>
            <person name="Birch D."/>
            <person name="Corkery R.W."/>
            <person name="Loughlin P.C."/>
            <person name="Scheer H."/>
            <person name="Willows R.D."/>
            <person name="Chen M."/>
        </authorList>
    </citation>
    <scope>NUCLEOTIDE SEQUENCE [LARGE SCALE GENOMIC DNA]</scope>
    <source>
        <strain evidence="2 3">C2206</strain>
    </source>
</reference>
<evidence type="ECO:0000313" key="3">
    <source>
        <dbReference type="Proteomes" id="UP000191901"/>
    </source>
</evidence>
<organism evidence="2 3">
    <name type="scientific">Halomicronema hongdechloris C2206</name>
    <dbReference type="NCBI Taxonomy" id="1641165"/>
    <lineage>
        <taxon>Bacteria</taxon>
        <taxon>Bacillati</taxon>
        <taxon>Cyanobacteriota</taxon>
        <taxon>Cyanophyceae</taxon>
        <taxon>Nodosilineales</taxon>
        <taxon>Nodosilineaceae</taxon>
        <taxon>Halomicronema</taxon>
    </lineage>
</organism>
<dbReference type="OrthoDB" id="8079005at2"/>
<sequence>MTSSQSEWIDGQLKLSAISQTNLQLWQQLQRAGYSSHDLKLINRAYQAAMILFSGRFRASGKSFIAHLVGTASILGHLGVSAPLVAAGLLHAAYDFGDFGGWKRSGITATKRMWLCREVGSQVEQYITAYSALAWNSNTIPTIKRCSYKWEKIERSALLIRLANELEEYLDLGILYCGKKSQIYNQHQSDLIVELARALNFPRLAQALASAQQVVEYSQVLPELVNPTNASGSALITPYSCCRTLITKLTQNRIIRLFEQIFNRPYFQRDLSCNPLLKHRRKAI</sequence>
<dbReference type="InterPro" id="IPR049202">
    <property type="entry name" value="DUF6817"/>
</dbReference>
<keyword evidence="3" id="KW-1185">Reference proteome</keyword>
<evidence type="ECO:0000259" key="1">
    <source>
        <dbReference type="Pfam" id="PF20680"/>
    </source>
</evidence>
<dbReference type="SUPFAM" id="SSF109604">
    <property type="entry name" value="HD-domain/PDEase-like"/>
    <property type="match status" value="1"/>
</dbReference>
<dbReference type="AlphaFoldDB" id="A0A1Z3HQC0"/>
<dbReference type="EMBL" id="CP021983">
    <property type="protein sequence ID" value="ASC72503.1"/>
    <property type="molecule type" value="Genomic_DNA"/>
</dbReference>
<dbReference type="Proteomes" id="UP000191901">
    <property type="component" value="Chromosome"/>
</dbReference>
<protein>
    <recommendedName>
        <fullName evidence="1">DUF6817 domain-containing protein</fullName>
    </recommendedName>
</protein>